<keyword evidence="10" id="KW-1185">Reference proteome</keyword>
<feature type="compositionally biased region" description="Low complexity" evidence="6">
    <location>
        <begin position="3048"/>
        <end position="3063"/>
    </location>
</feature>
<dbReference type="SUPFAM" id="SSF51126">
    <property type="entry name" value="Pectin lyase-like"/>
    <property type="match status" value="2"/>
</dbReference>
<feature type="region of interest" description="Disordered" evidence="6">
    <location>
        <begin position="3036"/>
        <end position="3069"/>
    </location>
</feature>
<evidence type="ECO:0000256" key="5">
    <source>
        <dbReference type="PROSITE-ProRule" id="PRU00087"/>
    </source>
</evidence>
<dbReference type="PANTHER" id="PTHR11219:SF70">
    <property type="entry name" value="EGF-LIKE DOMAIN-CONTAINING PROTEIN"/>
    <property type="match status" value="1"/>
</dbReference>
<dbReference type="Gene3D" id="2.60.40.10">
    <property type="entry name" value="Immunoglobulins"/>
    <property type="match status" value="1"/>
</dbReference>
<feature type="disulfide bond" evidence="4">
    <location>
        <begin position="1190"/>
        <end position="1199"/>
    </location>
</feature>
<protein>
    <recommendedName>
        <fullName evidence="8">EGF-like domain-containing protein</fullName>
    </recommendedName>
</protein>
<dbReference type="InterPro" id="IPR012334">
    <property type="entry name" value="Pectin_lyas_fold"/>
</dbReference>
<feature type="compositionally biased region" description="Low complexity" evidence="6">
    <location>
        <begin position="2863"/>
        <end position="2882"/>
    </location>
</feature>
<dbReference type="EMBL" id="CP092624">
    <property type="protein sequence ID" value="UMM31534.1"/>
    <property type="molecule type" value="Genomic_DNA"/>
</dbReference>
<feature type="disulfide bond" evidence="4">
    <location>
        <begin position="1172"/>
        <end position="1182"/>
    </location>
</feature>
<dbReference type="PANTHER" id="PTHR11219">
    <property type="entry name" value="TENEURIN AND N-ACETYLGLUCOSAMINE-1-PHOSPHODIESTER ALPHA-N-ACETYLGLUCOSAMINIDASE"/>
    <property type="match status" value="1"/>
</dbReference>
<feature type="signal peptide" evidence="7">
    <location>
        <begin position="1"/>
        <end position="21"/>
    </location>
</feature>
<evidence type="ECO:0000256" key="2">
    <source>
        <dbReference type="ARBA" id="ARBA00022737"/>
    </source>
</evidence>
<dbReference type="PROSITE" id="PS00022">
    <property type="entry name" value="EGF_1"/>
    <property type="match status" value="3"/>
</dbReference>
<evidence type="ECO:0000256" key="7">
    <source>
        <dbReference type="SAM" id="SignalP"/>
    </source>
</evidence>
<evidence type="ECO:0000256" key="4">
    <source>
        <dbReference type="PROSITE-ProRule" id="PRU00076"/>
    </source>
</evidence>
<dbReference type="InterPro" id="IPR017868">
    <property type="entry name" value="Filamin/ABP280_repeat-like"/>
</dbReference>
<feature type="compositionally biased region" description="Low complexity" evidence="6">
    <location>
        <begin position="3099"/>
        <end position="3151"/>
    </location>
</feature>
<dbReference type="InterPro" id="IPR051216">
    <property type="entry name" value="Teneurin"/>
</dbReference>
<dbReference type="InterPro" id="IPR039448">
    <property type="entry name" value="Beta_helix"/>
</dbReference>
<feature type="repeat" description="Filamin" evidence="5">
    <location>
        <begin position="1498"/>
        <end position="1616"/>
    </location>
</feature>
<feature type="chain" id="PRO_5042266349" description="EGF-like domain-containing protein" evidence="7">
    <location>
        <begin position="22"/>
        <end position="3313"/>
    </location>
</feature>
<feature type="compositionally biased region" description="Low complexity" evidence="6">
    <location>
        <begin position="2928"/>
        <end position="2972"/>
    </location>
</feature>
<dbReference type="FunFam" id="2.160.20.10:FF:000184">
    <property type="entry name" value="Protein CBG11506"/>
    <property type="match status" value="1"/>
</dbReference>
<dbReference type="SMART" id="SM00710">
    <property type="entry name" value="PbH1"/>
    <property type="match status" value="12"/>
</dbReference>
<feature type="region of interest" description="Disordered" evidence="6">
    <location>
        <begin position="2837"/>
        <end position="2882"/>
    </location>
</feature>
<dbReference type="Gene3D" id="2.160.20.10">
    <property type="entry name" value="Single-stranded right-handed beta-helix, Pectin lyase-like"/>
    <property type="match status" value="3"/>
</dbReference>
<evidence type="ECO:0000256" key="6">
    <source>
        <dbReference type="SAM" id="MobiDB-lite"/>
    </source>
</evidence>
<dbReference type="InterPro" id="IPR006626">
    <property type="entry name" value="PbH1"/>
</dbReference>
<keyword evidence="2" id="KW-0677">Repeat</keyword>
<accession>A0AAE9F0S6</accession>
<dbReference type="Pfam" id="PF13229">
    <property type="entry name" value="Beta_helix"/>
    <property type="match status" value="2"/>
</dbReference>
<dbReference type="Gene3D" id="2.60.40.60">
    <property type="entry name" value="Cadherins"/>
    <property type="match status" value="1"/>
</dbReference>
<feature type="compositionally biased region" description="Low complexity" evidence="6">
    <location>
        <begin position="2903"/>
        <end position="2916"/>
    </location>
</feature>
<sequence>MIVSWPVLFIFLLQYTRNSLGTFLRVETGHQNIAIDGRDTYYGHYTKIHFHNVTCINSIDIHCLKELTGAEEIDLLYSECQKGHWKVAHYTNSKHHFRLKEPIHALRLLISSRKELSVIDAQVTSCTYPPAPPSECHRATRNHNHRHGKTGSILRAVDPYSRIEEEMEAEVEAGARALARGLNPDPETSRSRRVKRSIEDITMKETNNVRTLSGDQVITEDIVVPHRSQLDISPGSRLKFQKNVGLVIYGSLNLMGSSSQPVTMEAVNKNERWRGIEFRNASTSSLTHVNISGADVAVSVKGGASPDMDHVVADGNTYGIKISDMDPTTTTHLKSVVSVNNEKTGIEYLGKGSISIDRATAASNGGLGIFINTDQQINIRRSTAYSNNGTGIYVGTSEVTLENVVVNANGFYGIHVEVEKRLEMDGVNVSAHRTEFSVELFSTADAKIGIANSRFHDNKKGGVRISGQFQSPNIIFRDCRFLRNSGEIIQFNDFKNASLIMDKCEFVSSNYIDFDGGDSAVSLKNVTGNGNQLTISNCKFTKNTMHDVIKILETDSSATQIQISANEFNQNLANSIITTNSANASITENRFQDKRSTCEITYYSPAIPKPEDISDNKMRSGNKNPICTGYGYQTVQMDEPVTSTPLPLIGVTGNPFKTSNGIIKAASEPYLINEEVVINIGETVVIEPGTILDFAPGVGITVSGRLIMNGTEEKPIVTRGQNGNTWRGIVAKPEGVLDVKNVVSEDASIGIWIDSQKVKIENGRIVRPVVHGIEITQNSNDVVDLGGLIIEEASESAIGVDERRDDLLIKNTKIHNGVGSGIDFMTPTGNIELQNIIIDNMGAYGIHISEFPSSPLHAVLLENVSVTNQKRGHAGILISGGWIQNVGLHNLNCSNNYVPSLIVALECNDGNEKLIKMDNNSFERNSDIVQHIQLGSCANLQMERNNYNENNADGIGSTLVVTSESNVKKKNGVMEFVKNNFTNNGGIYTVTLDTNVHDAYFTDNFLTDNSNSGAVLKISGENVKIVTNNFDNKNSNYQIAYSDDSPIDATFNEWNGLDEETVLKTIDAKEGAVLIVPYGYTTVSVDNQLDPLTTVIPVTVPDSANIKCAHLAYCSRRGTCRDGICICPHGYTGFDCSIPLFCNCSGNGLCNLLNICMCNEGWSGSDCSTPKCVTNCTGHGKCSAPNKCECNQGWMGETCDITSCQDSNCVHGHCGSNGLCLCESGWQGSRCQIPYCANCSLNGVCIRPGFCSCFEDYGGSDCSKCVGDSCEACDFDCNHGVCEHLTKTCSCSRGWMGGACDVCASGKCDDTSKIQYIQPSTAELEDLNAVVNVFGDGFSITSNNSYVCTFGRTNVTGRRVSSSLIRCPIPSNLTLGRHVFSVSQPESFKVIGNSEAKPIHFTLYDGCEISLCQGSCIGPLCICPQGKTGIFCDVIEVLPSIDKRFLEHQRANTAYEGVPYVLMLPTMASSVLRVNSTIPNLNFIASKGIVAWPEPIGSPYPYEVKVTAFSPAGQTEIAWNITVQPEYAVEVQNVTVDEGVARLRGKLIGPAAASMRKKPVVIRVRRDDTVDEILAESDVNGDVTFDYIPMLPGIYEVTIAHPNVPSDPIHPVRFMIPDMNLHLTGESSNSTLSLNITGPENCEVKVIQPKLENQKIERQGSQTIVDFGRFWDGEVLATVKCEDSPLEIVRAPPIQKNGILTTTPEVLSVYGNENLYEVKVHWPPELEFSPNVVISEGSFDENPVVIPEDKFLRMTFSKVGESIGNGTIQVKDGPNLMSTIPYFYAASNKSQYYTFKICVRDEWDGQEGPLASTEAATIAIQNPQRGIDVTKTNVRLNVQWADFSLQPGTYSLLVRSELHEPVETIIELSPLNTSFCVPLVSSRSRNLPTIHCSHFTDPASCDVTITSVATSDNQLPVFNFQPSVVTTNGQKILVTPRGSLGGTIGLWNGEVSGIMVTPSKRSVSINESFWISFSWETNQVTKTCDVKNIQVPFVFLPESSQSQVPMHSSSSVLIRLRVDSNQICDSDNTAVIPATSTLIMCNCGDGARTRCRERYHSATACGGSWAKIADDTVSLEVLASFLAMVFECREVSVDFAELRNSLECVASIESDCPIGARRHKRDVVQMQNDSPFGIIHELNSNTDFGKVLPVLNALDVQTIRISSIFIEFVDRMQKIFPREVIEPLDRDAVDRFLGAIADSSDEGQFISEAERRIIGAEAFRLVQLWNLTVKSWNSGKIPQERVGITHQDAKLLVSAADRIKSISRQNVAQDPFAMLHGYMERMLETGETEQKECATSTVFIDKTEVEEDGQMRIQVFIKNKANITLTNVGVTLSFVKSESKTAAVNFNIGPSWSAGIGSLTGLGSFEAGSSFEIHWTRFISAPRRLTTVAKYQPIIIFSFSSMGRLTQQKLFASEVSVIPKKTIRAINIIKDSLSPKEGTHFSVISAIINHGYTPLKEVEIKMNELKHSGSVTPRLDSVFVNGKLTFKTLTPKFSNIPSGSTQLIRILMKDSDNTIVPISSMNLTCLENQKLLPLETTETYAIRAAGISDFGMLLATPNQSVPLFYFRPSAAQMVNVIKLEFLSIQKVNSSSPSMKSFVAAFRNPESTSFGGALWARMPVPEVHEMYKLVSIVDRGGTRPRELQAVQWMSEENGNQMLNWIDPGSLSPSQQMFYELQFSDPNASVEDENPSFEQLQYRIEILQNHLEPNTKIGQIEADSSEDLTYFLYAPDNSKRFSVDSETGRIFYDSDEPLSNELEYCVVLEARDPQGRVTRVPVAINNGGQRRDCVLFSTVNLTPILHFGDYIPAPTILTPRTFVFTTTQPTSLMTTFSTTLIDFTPSPITESPSSSTVSETDGTTSNWQTTESWSTSGGSTSSDYHTSESYATTTDSSSWYSSSYATSEGTTSFTESSTWSSTNGVDDTTTKHPSTSGGDDSTSTGTTITFVDSTLETITPTEPSTTSESTTSGEKLTTPLMTTLESEATSPEYITSESTLQSITPPTEMIPTDFPTPSDQMTSTIEPSESTSTVDPLLETSAFPTPDFTLEPITTSTDSSTTDYPDGTTMTSPDVTLPILTTSTEDTWISTIGSSASTSEVTRILPTDPTTPSTPLASTTTESVYTVSSDGTLEPITSEPTTSSSETTTPPEYTISPDSYPETEGTVQPPIRISTVGGGDTYVTSSPAAGTTASFTVSTETPSNSIRDFDCASTSSPLTGFFKMVYFRRTTTNDAICDFVKEMRNILLILTFFGSTGIGVDAQLRLCEAEGSCRHCADNRYSYYRCRMQDDCFIGEICDNGFCCPNTLPTFSLQRERKF</sequence>
<evidence type="ECO:0000259" key="8">
    <source>
        <dbReference type="PROSITE" id="PS50026"/>
    </source>
</evidence>
<reference evidence="9 10" key="1">
    <citation type="submission" date="2022-04" db="EMBL/GenBank/DDBJ databases">
        <title>Chromosome-level reference genomes for two strains of Caenorhabditis briggsae: an improved platform for comparative genomics.</title>
        <authorList>
            <person name="Stevens L."/>
            <person name="Andersen E."/>
        </authorList>
    </citation>
    <scope>NUCLEOTIDE SEQUENCE [LARGE SCALE GENOMIC DNA]</scope>
    <source>
        <strain evidence="9">VX34</strain>
        <tissue evidence="9">Whole-organism</tissue>
    </source>
</reference>
<evidence type="ECO:0000313" key="10">
    <source>
        <dbReference type="Proteomes" id="UP000829354"/>
    </source>
</evidence>
<organism evidence="9 10">
    <name type="scientific">Caenorhabditis briggsae</name>
    <dbReference type="NCBI Taxonomy" id="6238"/>
    <lineage>
        <taxon>Eukaryota</taxon>
        <taxon>Metazoa</taxon>
        <taxon>Ecdysozoa</taxon>
        <taxon>Nematoda</taxon>
        <taxon>Chromadorea</taxon>
        <taxon>Rhabditida</taxon>
        <taxon>Rhabditina</taxon>
        <taxon>Rhabditomorpha</taxon>
        <taxon>Rhabditoidea</taxon>
        <taxon>Rhabditidae</taxon>
        <taxon>Peloderinae</taxon>
        <taxon>Caenorhabditis</taxon>
    </lineage>
</organism>
<evidence type="ECO:0000256" key="1">
    <source>
        <dbReference type="ARBA" id="ARBA00022536"/>
    </source>
</evidence>
<dbReference type="GO" id="GO:0005509">
    <property type="term" value="F:calcium ion binding"/>
    <property type="evidence" value="ECO:0007669"/>
    <property type="project" value="InterPro"/>
</dbReference>
<dbReference type="Proteomes" id="UP000829354">
    <property type="component" value="Chromosome V"/>
</dbReference>
<feature type="domain" description="EGF-like" evidence="8">
    <location>
        <begin position="1168"/>
        <end position="1200"/>
    </location>
</feature>
<dbReference type="Pfam" id="PF25024">
    <property type="entry name" value="EGF_TEN"/>
    <property type="match status" value="1"/>
</dbReference>
<feature type="region of interest" description="Disordered" evidence="6">
    <location>
        <begin position="3094"/>
        <end position="3160"/>
    </location>
</feature>
<dbReference type="CDD" id="cd00054">
    <property type="entry name" value="EGF_CA"/>
    <property type="match status" value="1"/>
</dbReference>
<dbReference type="PROSITE" id="PS01186">
    <property type="entry name" value="EGF_2"/>
    <property type="match status" value="2"/>
</dbReference>
<evidence type="ECO:0000313" key="9">
    <source>
        <dbReference type="EMBL" id="UMM31534.1"/>
    </source>
</evidence>
<comment type="caution">
    <text evidence="4">Lacks conserved residue(s) required for the propagation of feature annotation.</text>
</comment>
<dbReference type="CDD" id="cd11304">
    <property type="entry name" value="Cadherin_repeat"/>
    <property type="match status" value="1"/>
</dbReference>
<keyword evidence="1 4" id="KW-0245">EGF-like domain</keyword>
<gene>
    <name evidence="9" type="ORF">L5515_005695</name>
</gene>
<dbReference type="InterPro" id="IPR015919">
    <property type="entry name" value="Cadherin-like_sf"/>
</dbReference>
<dbReference type="GO" id="GO:0016020">
    <property type="term" value="C:membrane"/>
    <property type="evidence" value="ECO:0007669"/>
    <property type="project" value="InterPro"/>
</dbReference>
<keyword evidence="7" id="KW-0732">Signal</keyword>
<dbReference type="SUPFAM" id="SSF49313">
    <property type="entry name" value="Cadherin-like"/>
    <property type="match status" value="1"/>
</dbReference>
<evidence type="ECO:0000256" key="3">
    <source>
        <dbReference type="ARBA" id="ARBA00023157"/>
    </source>
</evidence>
<dbReference type="InterPro" id="IPR013783">
    <property type="entry name" value="Ig-like_fold"/>
</dbReference>
<dbReference type="InterPro" id="IPR011050">
    <property type="entry name" value="Pectin_lyase_fold/virulence"/>
</dbReference>
<feature type="compositionally biased region" description="Polar residues" evidence="6">
    <location>
        <begin position="2973"/>
        <end position="2999"/>
    </location>
</feature>
<dbReference type="SMART" id="SM00181">
    <property type="entry name" value="EGF"/>
    <property type="match status" value="7"/>
</dbReference>
<feature type="region of interest" description="Disordered" evidence="6">
    <location>
        <begin position="2903"/>
        <end position="3001"/>
    </location>
</feature>
<proteinExistence type="predicted"/>
<dbReference type="PROSITE" id="PS50026">
    <property type="entry name" value="EGF_3"/>
    <property type="match status" value="1"/>
</dbReference>
<dbReference type="Gene3D" id="2.10.25.10">
    <property type="entry name" value="Laminin"/>
    <property type="match status" value="3"/>
</dbReference>
<keyword evidence="3 4" id="KW-1015">Disulfide bond</keyword>
<feature type="compositionally biased region" description="Polar residues" evidence="6">
    <location>
        <begin position="2917"/>
        <end position="2927"/>
    </location>
</feature>
<dbReference type="PROSITE" id="PS50194">
    <property type="entry name" value="FILAMIN_REPEAT"/>
    <property type="match status" value="1"/>
</dbReference>
<dbReference type="InterPro" id="IPR000742">
    <property type="entry name" value="EGF"/>
</dbReference>
<feature type="compositionally biased region" description="Low complexity" evidence="6">
    <location>
        <begin position="2838"/>
        <end position="2854"/>
    </location>
</feature>
<name>A0AAE9F0S6_CAEBR</name>